<dbReference type="EMBL" id="CP106878">
    <property type="protein sequence ID" value="WAA08900.1"/>
    <property type="molecule type" value="Genomic_DNA"/>
</dbReference>
<dbReference type="AlphaFoldDB" id="A0A9E8LT42"/>
<proteinExistence type="predicted"/>
<dbReference type="RefSeq" id="WP_275416685.1">
    <property type="nucleotide sequence ID" value="NZ_CP106878.1"/>
</dbReference>
<dbReference type="InterPro" id="IPR011009">
    <property type="entry name" value="Kinase-like_dom_sf"/>
</dbReference>
<evidence type="ECO:0000259" key="1">
    <source>
        <dbReference type="Pfam" id="PF01636"/>
    </source>
</evidence>
<dbReference type="PANTHER" id="PTHR41283">
    <property type="entry name" value="AMINOGLYCOSIDE PHOSPHOTRANSFERASE"/>
    <property type="match status" value="1"/>
</dbReference>
<evidence type="ECO:0000313" key="3">
    <source>
        <dbReference type="Proteomes" id="UP001164718"/>
    </source>
</evidence>
<dbReference type="PANTHER" id="PTHR41283:SF1">
    <property type="entry name" value="AMINOGLYCOSIDE PHOSPHOTRANSFERASE DOMAIN-CONTAINING PROTEIN"/>
    <property type="match status" value="1"/>
</dbReference>
<name>A0A9E8LT42_9BACI</name>
<evidence type="ECO:0000313" key="2">
    <source>
        <dbReference type="EMBL" id="WAA08900.1"/>
    </source>
</evidence>
<gene>
    <name evidence="2" type="ORF">OE104_09805</name>
</gene>
<dbReference type="SUPFAM" id="SSF56112">
    <property type="entry name" value="Protein kinase-like (PK-like)"/>
    <property type="match status" value="1"/>
</dbReference>
<dbReference type="Proteomes" id="UP001164718">
    <property type="component" value="Chromosome"/>
</dbReference>
<accession>A0A9E8LT42</accession>
<dbReference type="Gene3D" id="3.90.1200.10">
    <property type="match status" value="1"/>
</dbReference>
<dbReference type="Pfam" id="PF01636">
    <property type="entry name" value="APH"/>
    <property type="match status" value="1"/>
</dbReference>
<sequence>MNEFLCGHSFRKIERVNKGWSKDQKYYIETNEGERRLLRITDISLFEQKKFECETMKLLAESGIPMSQPLEFGTCHDGKHVYTLFTWCDGEDASIILPKLPESKQYELGVLAGKYLKQIHSISAPKGQEAWETVYNRKINEKIEKYNACPIKLEEGEPFISYIEKNRYLISEKPQSFHHGDYHVGNMIISSNQTLYIIDFNRYDFGDPWEEFNRIVFSATVSPHFATGQLDGYFNGKPPMEFFQLLALYITTNAIGSIPWAVEFGEKEINTMKDLATFVFESYDYMQNPVPSWYLNKLSFDNNR</sequence>
<feature type="domain" description="Aminoglycoside phosphotransferase" evidence="1">
    <location>
        <begin position="13"/>
        <end position="243"/>
    </location>
</feature>
<dbReference type="KEGG" id="faf:OE104_09805"/>
<reference evidence="2" key="1">
    <citation type="submission" date="2022-09" db="EMBL/GenBank/DDBJ databases">
        <title>Complete Genomes of Fervidibacillus albus and Fervidibacillus halotolerans isolated from tidal flat sediments.</title>
        <authorList>
            <person name="Kwon K.K."/>
            <person name="Yang S.-H."/>
            <person name="Park M.J."/>
            <person name="Oh H.-M."/>
        </authorList>
    </citation>
    <scope>NUCLEOTIDE SEQUENCE</scope>
    <source>
        <strain evidence="2">MEBiC13591</strain>
    </source>
</reference>
<dbReference type="InterPro" id="IPR002575">
    <property type="entry name" value="Aminoglycoside_PTrfase"/>
</dbReference>
<organism evidence="2 3">
    <name type="scientific">Fervidibacillus albus</name>
    <dbReference type="NCBI Taxonomy" id="2980026"/>
    <lineage>
        <taxon>Bacteria</taxon>
        <taxon>Bacillati</taxon>
        <taxon>Bacillota</taxon>
        <taxon>Bacilli</taxon>
        <taxon>Bacillales</taxon>
        <taxon>Bacillaceae</taxon>
        <taxon>Fervidibacillus</taxon>
    </lineage>
</organism>
<protein>
    <submittedName>
        <fullName evidence="2">Phosphotransferase</fullName>
    </submittedName>
</protein>
<keyword evidence="3" id="KW-1185">Reference proteome</keyword>